<dbReference type="Proteomes" id="UP000293142">
    <property type="component" value="Unassembled WGS sequence"/>
</dbReference>
<dbReference type="GO" id="GO:0008484">
    <property type="term" value="F:sulfuric ester hydrolase activity"/>
    <property type="evidence" value="ECO:0007669"/>
    <property type="project" value="TreeGrafter"/>
</dbReference>
<dbReference type="InterPro" id="IPR000917">
    <property type="entry name" value="Sulfatase_N"/>
</dbReference>
<name>A0A4Q9DPC6_9BACL</name>
<evidence type="ECO:0000256" key="1">
    <source>
        <dbReference type="ARBA" id="ARBA00022723"/>
    </source>
</evidence>
<dbReference type="GO" id="GO:0046872">
    <property type="term" value="F:metal ion binding"/>
    <property type="evidence" value="ECO:0007669"/>
    <property type="project" value="UniProtKB-KW"/>
</dbReference>
<evidence type="ECO:0000313" key="4">
    <source>
        <dbReference type="EMBL" id="TBL75981.1"/>
    </source>
</evidence>
<dbReference type="SUPFAM" id="SSF53649">
    <property type="entry name" value="Alkaline phosphatase-like"/>
    <property type="match status" value="1"/>
</dbReference>
<dbReference type="PANTHER" id="PTHR45953:SF1">
    <property type="entry name" value="IDURONATE 2-SULFATASE"/>
    <property type="match status" value="1"/>
</dbReference>
<keyword evidence="1" id="KW-0479">Metal-binding</keyword>
<accession>A0A4Q9DPC6</accession>
<evidence type="ECO:0000313" key="5">
    <source>
        <dbReference type="Proteomes" id="UP000293142"/>
    </source>
</evidence>
<dbReference type="Gene3D" id="3.40.720.10">
    <property type="entry name" value="Alkaline Phosphatase, subunit A"/>
    <property type="match status" value="1"/>
</dbReference>
<gene>
    <name evidence="4" type="ORF">EYB31_20685</name>
</gene>
<dbReference type="AlphaFoldDB" id="A0A4Q9DPC6"/>
<dbReference type="PANTHER" id="PTHR45953">
    <property type="entry name" value="IDURONATE 2-SULFATASE"/>
    <property type="match status" value="1"/>
</dbReference>
<sequence>MNLTIRTMRLPEEPVWRLLRQSPCKGACLMETKPNIILITSDHHRWDYMGCAGAEQVITPNLDRLAQWGTRLERVYCNTPLCVPSRIAITTGRYAMNTGCFTNRHPVDPDAPTFLHELRNAGYHTAMIGKLHHHVHVWDADFVGHEQDVHRLGFEHVHETSGKMGSGSIGCECQYVRFLREKGIADDYRGWTGRFRQNNGTMRPQEPWPWDETWTQDAYIAGQAREFLAQTPRSKPFYLHLGFVGPHDPYDAPQRYRDMYGQREDALPSTASAYPGPPDAAWQQRDREKWLAYAACITEVDCQIGLVLQTLEEQGQLDNTVIIYTSDHGDNAGDHGFWGKINLYEGSVHVPFIAAGPGIRAGAASDAIAELIDIGQTVCGFAGCPSHYYDQGRSLQPLLLGQTDTHRNDAYCEMGSDKMLYDGRYKLMFGDLTRDTRNELQASPFHGPAFGRPVNLPPDRISLYDLQEDPYERRNLADDPAYGGLLADMKEKLLRRLLCNMQSVPDDRGSVL</sequence>
<protein>
    <recommendedName>
        <fullName evidence="3">Sulfatase N-terminal domain-containing protein</fullName>
    </recommendedName>
</protein>
<comment type="caution">
    <text evidence="4">The sequence shown here is derived from an EMBL/GenBank/DDBJ whole genome shotgun (WGS) entry which is preliminary data.</text>
</comment>
<organism evidence="4 5">
    <name type="scientific">Paenibacillus thalictri</name>
    <dbReference type="NCBI Taxonomy" id="2527873"/>
    <lineage>
        <taxon>Bacteria</taxon>
        <taxon>Bacillati</taxon>
        <taxon>Bacillota</taxon>
        <taxon>Bacilli</taxon>
        <taxon>Bacillales</taxon>
        <taxon>Paenibacillaceae</taxon>
        <taxon>Paenibacillus</taxon>
    </lineage>
</organism>
<reference evidence="4 5" key="1">
    <citation type="submission" date="2019-02" db="EMBL/GenBank/DDBJ databases">
        <title>Paenibacillus sp. nov., isolated from surface-sterilized tissue of Thalictrum simplex L.</title>
        <authorList>
            <person name="Tuo L."/>
        </authorList>
    </citation>
    <scope>NUCLEOTIDE SEQUENCE [LARGE SCALE GENOMIC DNA]</scope>
    <source>
        <strain evidence="4 5">N2SHLJ1</strain>
    </source>
</reference>
<dbReference type="OrthoDB" id="9762324at2"/>
<dbReference type="EMBL" id="SIRE01000015">
    <property type="protein sequence ID" value="TBL75981.1"/>
    <property type="molecule type" value="Genomic_DNA"/>
</dbReference>
<feature type="domain" description="Sulfatase N-terminal" evidence="3">
    <location>
        <begin position="34"/>
        <end position="383"/>
    </location>
</feature>
<dbReference type="InterPro" id="IPR017850">
    <property type="entry name" value="Alkaline_phosphatase_core_sf"/>
</dbReference>
<dbReference type="Pfam" id="PF00884">
    <property type="entry name" value="Sulfatase"/>
    <property type="match status" value="1"/>
</dbReference>
<dbReference type="GO" id="GO:0005737">
    <property type="term" value="C:cytoplasm"/>
    <property type="evidence" value="ECO:0007669"/>
    <property type="project" value="TreeGrafter"/>
</dbReference>
<proteinExistence type="predicted"/>
<keyword evidence="2" id="KW-0378">Hydrolase</keyword>
<evidence type="ECO:0000259" key="3">
    <source>
        <dbReference type="Pfam" id="PF00884"/>
    </source>
</evidence>
<keyword evidence="5" id="KW-1185">Reference proteome</keyword>
<evidence type="ECO:0000256" key="2">
    <source>
        <dbReference type="ARBA" id="ARBA00022801"/>
    </source>
</evidence>